<dbReference type="Gene3D" id="3.30.1390.10">
    <property type="match status" value="1"/>
</dbReference>
<dbReference type="InterPro" id="IPR003126">
    <property type="entry name" value="Znf_UBR"/>
</dbReference>
<dbReference type="CDD" id="cd19672">
    <property type="entry name" value="UBR-box_UBR1_like"/>
    <property type="match status" value="1"/>
</dbReference>
<dbReference type="PANTHER" id="PTHR21497">
    <property type="entry name" value="UBIQUITIN LIGASE E3 ALPHA-RELATED"/>
    <property type="match status" value="1"/>
</dbReference>
<keyword evidence="5 10" id="KW-0863">Zinc-finger</keyword>
<evidence type="ECO:0000313" key="14">
    <source>
        <dbReference type="Proteomes" id="UP001642540"/>
    </source>
</evidence>
<dbReference type="InterPro" id="IPR003769">
    <property type="entry name" value="ClpS_core"/>
</dbReference>
<dbReference type="PROSITE" id="PS51157">
    <property type="entry name" value="ZF_UBR"/>
    <property type="match status" value="1"/>
</dbReference>
<dbReference type="SMART" id="SM00396">
    <property type="entry name" value="ZnF_UBR1"/>
    <property type="match status" value="1"/>
</dbReference>
<evidence type="ECO:0000256" key="4">
    <source>
        <dbReference type="ARBA" id="ARBA00022723"/>
    </source>
</evidence>
<dbReference type="Pfam" id="PF02617">
    <property type="entry name" value="ClpS"/>
    <property type="match status" value="1"/>
</dbReference>
<evidence type="ECO:0000256" key="1">
    <source>
        <dbReference type="ARBA" id="ARBA00000900"/>
    </source>
</evidence>
<protein>
    <recommendedName>
        <fullName evidence="10">E3 ubiquitin-protein ligase</fullName>
        <ecNumber evidence="10">2.3.2.27</ecNumber>
    </recommendedName>
</protein>
<dbReference type="Gene3D" id="1.10.10.2670">
    <property type="entry name" value="E3 ubiquitin-protein ligase"/>
    <property type="match status" value="1"/>
</dbReference>
<dbReference type="InterPro" id="IPR014719">
    <property type="entry name" value="Ribosomal_bL12_C/ClpS-like"/>
</dbReference>
<comment type="catalytic activity">
    <reaction evidence="1 10">
        <text>S-ubiquitinyl-[E2 ubiquitin-conjugating enzyme]-L-cysteine + [acceptor protein]-L-lysine = [E2 ubiquitin-conjugating enzyme]-L-cysteine + N(6)-ubiquitinyl-[acceptor protein]-L-lysine.</text>
        <dbReference type="EC" id="2.3.2.27"/>
    </reaction>
</comment>
<dbReference type="SUPFAM" id="SSF46785">
    <property type="entry name" value="Winged helix' DNA-binding domain"/>
    <property type="match status" value="1"/>
</dbReference>
<keyword evidence="14" id="KW-1185">Reference proteome</keyword>
<dbReference type="Gene3D" id="2.10.110.30">
    <property type="match status" value="1"/>
</dbReference>
<reference evidence="13 14" key="1">
    <citation type="submission" date="2024-08" db="EMBL/GenBank/DDBJ databases">
        <authorList>
            <person name="Cucini C."/>
            <person name="Frati F."/>
        </authorList>
    </citation>
    <scope>NUCLEOTIDE SEQUENCE [LARGE SCALE GENOMIC DNA]</scope>
</reference>
<evidence type="ECO:0000256" key="10">
    <source>
        <dbReference type="RuleBase" id="RU366018"/>
    </source>
</evidence>
<keyword evidence="4 10" id="KW-0479">Metal-binding</keyword>
<dbReference type="InterPro" id="IPR039164">
    <property type="entry name" value="UBR1-like"/>
</dbReference>
<feature type="domain" description="UBR-type" evidence="12">
    <location>
        <begin position="152"/>
        <end position="223"/>
    </location>
</feature>
<accession>A0ABP1PHG3</accession>
<keyword evidence="7 10" id="KW-0862">Zinc</keyword>
<evidence type="ECO:0000256" key="5">
    <source>
        <dbReference type="ARBA" id="ARBA00022771"/>
    </source>
</evidence>
<evidence type="ECO:0000256" key="2">
    <source>
        <dbReference type="ARBA" id="ARBA00004906"/>
    </source>
</evidence>
<dbReference type="InterPro" id="IPR042065">
    <property type="entry name" value="E3_ELL-like"/>
</dbReference>
<dbReference type="Pfam" id="PF18995">
    <property type="entry name" value="PRT6_C"/>
    <property type="match status" value="1"/>
</dbReference>
<sequence>MWEVPGEDADGEDSINDPLPMDDDVEEDEVMQVEERRLIPIPTSTSTQMEPLLPTLDYKEVVHNLLEELFHSNPQEQEAKLRQHLSWAVPFCYKPRVGLDPLDKNQFHVGRGDAGLYRANSLIFPLLEEFLDKDNELRAYFKRTADSSTPPSVCGKLFKSGEPTYSCRDCGLDATCVLCSSCFQQSAHKNHRYRISSSNGGGFCDCGDEEAWKAHPFCSFHKPKHHNQDASSSTSPDFHPNPLPPSLESRHSFLLRLLLSYSFNMLTCKMSLALPTEIPPYSEAPILSSLPSSVKSFLEKETYCTVLYNDETHTYDAVIAALQHALGCSTRDATAFATIVDREGRSIVSISGLQECTNAKKQIEMMTSRHGSFPLKTLVLHSHLVAHQTFAIHVLEWIKRILEKSYVFRFLFANIAENLLTDKILKLNFFNSVMCLDTRLWKAGRLACHHLLISGMLKEYELKKKLAKIFANNYPIMISNFVADDHEHSFSVTSLSVQLFTVPSIATILIEDCDIISTLLGSFKLEWQQKLNSNGKLDLERGSNLTLLKCGSCVLLDLYYLLGFPPEKSKWGEKFRENFNRGLDSIMNLLRVMQGMGTNVRQSGIHVEQEVDWWPFFQLHLKLQPVITSLFKWMEVDKNILFGGIISSLKELGNDYSLMNEGLKKTRKEFGGFAATCVDFDVVSDPVSFHLPLSRFVTGLILLMQQHKIKKGSFPLSILDLDDNVSQMILEPGLRALVLEAQVNVGMWRRNGFAIQNQAHCYHDVRFRKEMKDKDVVALQLAACLMEPNEFCIHILNKFQLFSWVEAEGRGNQDEERNSEGDLMMGEFLSVILNIFSSRFVPGVGEIGETEVVQKELVQLLCIEGMTHSELSKKMGEGGGNGEEKIKVEDVVGEVAVLKKGGGGGSGGGAPVYELKPEFYKDFDWHHYHYSKEERSKAEGSQRERLRKEKGNDIDVFLPPPKLPPFCIGFDKVVNVLKADVLLKVLGLILDRSLKGKVGNRNEDHVAKVLHLVGHGMNEEKEKRNGFIEAGEKWGLFGMIEKLAEKSNFVQHQGMINWIKKKKTEIQPQLLGPERNEIGGGGAQKNVENQVEGVKLSSKVIIGTVLMTSEEEERKRKGAEMKAKALAKIAEAQRKFMSVNAQLFEASSSPPQIACSSSCSPPETEMEVIESESPSKSVALGPHKTPPQKDEEKFTCILCRDENPLPINVPFTSAKNNSSKNFLLSAFVQRSTLLCENRGMLHEKELNYSDSVSLPSCDLWMNRNIGMCPHVSSCGHIMHESCWTSHIEGIKSRDRRRPFQHPASVDIEKGEWLCPMCDGICNAALPMTPQLHKIFPPNLQKKSNKGFLRNDKSFGAYLTSMERRIEEAALENEEEEEDTEDDGSDEEMDVFQQFHSHPIENYDQPLVPQRQTRWARGRGIVSRIFSRVTGRGAPIVVLPLQVGPQPQLPQRGRQMLQDLGLVEGEIPSVDFIAREPTPVRRGRYGSPLPVKFMRQVYAVSKDESNEFHSGSSELHRSLWHSLSYSIMSAEAFHREQNISFFGDNVPIRSSRGLLYLTRFCSLSCVGFGDEEAPMPTWLMEFECIQYFKMIWCSDSSLQSVLEVDAFGLLVFLTYLIPYASKKEPEAPIGGVVDHHNLRVAFTLHLYQLVMKIGEEGMEEGLLLDEEGEEGRGDLEVGKLLYTIWTMPRQSPWKVSGIFERKRFDCDRLWAKVGEKAIPFLRCCAKFYESMTGIPPPPEVEGGLKPFDELIGYLGLPTSFHELFDCEPVRMMVLRWSKHISTQEIVTGNPETKESIAAVLIRGEYRDGMKIVRCLSLPRKLYPLVDLPEDFTELINSVSNFKCLKATPHESRMPTMCLVCGEILCSESYCCQKELKKERVGACNYHAYFCGGGVGIFLRIRECRMFMLYGRKRGCDVVPPYVDEYGETDQGFRRGNPMKLSKERYEIVRKIWAQHGIPEEVSRTTEQLSGTFAGRITNWLYL</sequence>
<dbReference type="Pfam" id="PF22960">
    <property type="entry name" value="WHD_UBR1"/>
    <property type="match status" value="1"/>
</dbReference>
<dbReference type="EC" id="2.3.2.27" evidence="10"/>
<dbReference type="Pfam" id="PF02207">
    <property type="entry name" value="zf-UBR"/>
    <property type="match status" value="1"/>
</dbReference>
<comment type="caution">
    <text evidence="13">The sequence shown here is derived from an EMBL/GenBank/DDBJ whole genome shotgun (WGS) entry which is preliminary data.</text>
</comment>
<evidence type="ECO:0000256" key="9">
    <source>
        <dbReference type="PROSITE-ProRule" id="PRU00508"/>
    </source>
</evidence>
<gene>
    <name evidence="13" type="ORF">ODALV1_LOCUS50</name>
</gene>
<dbReference type="Proteomes" id="UP001642540">
    <property type="component" value="Unassembled WGS sequence"/>
</dbReference>
<evidence type="ECO:0000259" key="12">
    <source>
        <dbReference type="PROSITE" id="PS51157"/>
    </source>
</evidence>
<dbReference type="SUPFAM" id="SSF54736">
    <property type="entry name" value="ClpS-like"/>
    <property type="match status" value="1"/>
</dbReference>
<evidence type="ECO:0000313" key="13">
    <source>
        <dbReference type="EMBL" id="CAL8067972.1"/>
    </source>
</evidence>
<keyword evidence="6 10" id="KW-0833">Ubl conjugation pathway</keyword>
<feature type="region of interest" description="Disordered" evidence="11">
    <location>
        <begin position="1"/>
        <end position="23"/>
    </location>
</feature>
<evidence type="ECO:0000256" key="7">
    <source>
        <dbReference type="ARBA" id="ARBA00022833"/>
    </source>
</evidence>
<evidence type="ECO:0000256" key="11">
    <source>
        <dbReference type="SAM" id="MobiDB-lite"/>
    </source>
</evidence>
<evidence type="ECO:0000256" key="8">
    <source>
        <dbReference type="ARBA" id="ARBA00046341"/>
    </source>
</evidence>
<dbReference type="InterPro" id="IPR055194">
    <property type="entry name" value="UBR1-like_WH"/>
</dbReference>
<feature type="zinc finger region" description="UBR-type" evidence="9">
    <location>
        <begin position="152"/>
        <end position="223"/>
    </location>
</feature>
<dbReference type="EMBL" id="CAXLJM020000001">
    <property type="protein sequence ID" value="CAL8067972.1"/>
    <property type="molecule type" value="Genomic_DNA"/>
</dbReference>
<comment type="pathway">
    <text evidence="2 10">Protein modification; protein ubiquitination.</text>
</comment>
<evidence type="ECO:0000256" key="6">
    <source>
        <dbReference type="ARBA" id="ARBA00022786"/>
    </source>
</evidence>
<dbReference type="PANTHER" id="PTHR21497:SF24">
    <property type="entry name" value="E3 UBIQUITIN-PROTEIN LIGASE UBR1"/>
    <property type="match status" value="1"/>
</dbReference>
<evidence type="ECO:0000256" key="3">
    <source>
        <dbReference type="ARBA" id="ARBA00022679"/>
    </source>
</evidence>
<dbReference type="InterPro" id="IPR036390">
    <property type="entry name" value="WH_DNA-bd_sf"/>
</dbReference>
<proteinExistence type="inferred from homology"/>
<comment type="function">
    <text evidence="10">Ubiquitin ligase protein which is a component of the N-end rule pathway. Recognizes and binds to proteins bearing specific N-terminal residues that are destabilizing according to the N-end rule, leading to their ubiquitination and subsequent degradation.</text>
</comment>
<name>A0ABP1PHG3_9HEXA</name>
<comment type="similarity">
    <text evidence="8 10">Belongs to the E3 ubiquitin-protein ligase UBR1-like family.</text>
</comment>
<organism evidence="13 14">
    <name type="scientific">Orchesella dallaii</name>
    <dbReference type="NCBI Taxonomy" id="48710"/>
    <lineage>
        <taxon>Eukaryota</taxon>
        <taxon>Metazoa</taxon>
        <taxon>Ecdysozoa</taxon>
        <taxon>Arthropoda</taxon>
        <taxon>Hexapoda</taxon>
        <taxon>Collembola</taxon>
        <taxon>Entomobryomorpha</taxon>
        <taxon>Entomobryoidea</taxon>
        <taxon>Orchesellidae</taxon>
        <taxon>Orchesellinae</taxon>
        <taxon>Orchesella</taxon>
    </lineage>
</organism>
<keyword evidence="3 10" id="KW-0808">Transferase</keyword>
<dbReference type="InterPro" id="IPR044046">
    <property type="entry name" value="E3_ligase_UBR-like_C"/>
</dbReference>